<evidence type="ECO:0000313" key="1">
    <source>
        <dbReference type="EMBL" id="MUN29900.1"/>
    </source>
</evidence>
<proteinExistence type="predicted"/>
<dbReference type="EMBL" id="WGGD01000005">
    <property type="protein sequence ID" value="MUN29900.1"/>
    <property type="molecule type" value="Genomic_DNA"/>
</dbReference>
<dbReference type="Proteomes" id="UP000470772">
    <property type="component" value="Unassembled WGS sequence"/>
</dbReference>
<sequence>MIVVVAPSAYVYLNDLVKVKDVTFYLTTMGISYALKNNIDVDSSLDAGFKVRAYSHKPPKITGIQDHELEAALVAKELEGYLLTLDENVIKRADEIGVKLITFESLSRSSSI</sequence>
<dbReference type="RefSeq" id="WP_156017635.1">
    <property type="nucleotide sequence ID" value="NZ_WGGD01000005.1"/>
</dbReference>
<organism evidence="1 2">
    <name type="scientific">Sulfuracidifex metallicus DSM 6482 = JCM 9184</name>
    <dbReference type="NCBI Taxonomy" id="523847"/>
    <lineage>
        <taxon>Archaea</taxon>
        <taxon>Thermoproteota</taxon>
        <taxon>Thermoprotei</taxon>
        <taxon>Sulfolobales</taxon>
        <taxon>Sulfolobaceae</taxon>
        <taxon>Sulfuracidifex</taxon>
    </lineage>
</organism>
<accession>A0A6A9QNK6</accession>
<keyword evidence="2" id="KW-1185">Reference proteome</keyword>
<gene>
    <name evidence="1" type="ORF">GC250_10760</name>
</gene>
<evidence type="ECO:0000313" key="2">
    <source>
        <dbReference type="Proteomes" id="UP000470772"/>
    </source>
</evidence>
<name>A0A6A9QNK6_SULME</name>
<dbReference type="Gene3D" id="3.40.50.1010">
    <property type="entry name" value="5'-nuclease"/>
    <property type="match status" value="1"/>
</dbReference>
<protein>
    <submittedName>
        <fullName evidence="1">Uncharacterized protein</fullName>
    </submittedName>
</protein>
<reference evidence="1 2" key="1">
    <citation type="submission" date="2019-10" db="EMBL/GenBank/DDBJ databases">
        <title>Sequencing and Assembly of Multiple Reported Metal-Biooxidizing Members of the Extremely Thermoacidophilic Archaeal Family Sulfolobaceae.</title>
        <authorList>
            <person name="Counts J.A."/>
            <person name="Kelly R.M."/>
        </authorList>
    </citation>
    <scope>NUCLEOTIDE SEQUENCE [LARGE SCALE GENOMIC DNA]</scope>
    <source>
        <strain evidence="1 2">DSM 6482</strain>
    </source>
</reference>
<dbReference type="AlphaFoldDB" id="A0A6A9QNK6"/>
<comment type="caution">
    <text evidence="1">The sequence shown here is derived from an EMBL/GenBank/DDBJ whole genome shotgun (WGS) entry which is preliminary data.</text>
</comment>